<feature type="domain" description="ZZ-type" evidence="10">
    <location>
        <begin position="246"/>
        <end position="302"/>
    </location>
</feature>
<evidence type="ECO:0000256" key="5">
    <source>
        <dbReference type="ARBA" id="ARBA00022771"/>
    </source>
</evidence>
<dbReference type="PROSITE" id="PS50135">
    <property type="entry name" value="ZF_ZZ_2"/>
    <property type="match status" value="1"/>
</dbReference>
<dbReference type="GO" id="GO:0045202">
    <property type="term" value="C:synapse"/>
    <property type="evidence" value="ECO:0007669"/>
    <property type="project" value="GOC"/>
</dbReference>
<dbReference type="GO" id="GO:0008270">
    <property type="term" value="F:zinc ion binding"/>
    <property type="evidence" value="ECO:0007669"/>
    <property type="project" value="UniProtKB-KW"/>
</dbReference>
<dbReference type="InterPro" id="IPR050774">
    <property type="entry name" value="KCMF1/Dystrophin"/>
</dbReference>
<evidence type="ECO:0000313" key="11">
    <source>
        <dbReference type="EMBL" id="GIX76843.1"/>
    </source>
</evidence>
<dbReference type="InterPro" id="IPR000433">
    <property type="entry name" value="Znf_ZZ"/>
</dbReference>
<dbReference type="Pfam" id="PF00569">
    <property type="entry name" value="ZZ"/>
    <property type="match status" value="1"/>
</dbReference>
<dbReference type="Proteomes" id="UP001054945">
    <property type="component" value="Unassembled WGS sequence"/>
</dbReference>
<dbReference type="GO" id="GO:0099536">
    <property type="term" value="P:synaptic signaling"/>
    <property type="evidence" value="ECO:0007669"/>
    <property type="project" value="TreeGrafter"/>
</dbReference>
<dbReference type="InterPro" id="IPR015153">
    <property type="entry name" value="EF-hand_dom_typ1"/>
</dbReference>
<dbReference type="InterPro" id="IPR043145">
    <property type="entry name" value="Znf_ZZ_sf"/>
</dbReference>
<accession>A0AAV4MWT6</accession>
<organism evidence="11 12">
    <name type="scientific">Caerostris extrusa</name>
    <name type="common">Bark spider</name>
    <name type="synonym">Caerostris bankana</name>
    <dbReference type="NCBI Taxonomy" id="172846"/>
    <lineage>
        <taxon>Eukaryota</taxon>
        <taxon>Metazoa</taxon>
        <taxon>Ecdysozoa</taxon>
        <taxon>Arthropoda</taxon>
        <taxon>Chelicerata</taxon>
        <taxon>Arachnida</taxon>
        <taxon>Araneae</taxon>
        <taxon>Araneomorphae</taxon>
        <taxon>Entelegynae</taxon>
        <taxon>Araneoidea</taxon>
        <taxon>Araneidae</taxon>
        <taxon>Caerostris</taxon>
    </lineage>
</organism>
<keyword evidence="5 9" id="KW-0863">Zinc-finger</keyword>
<evidence type="ECO:0000256" key="8">
    <source>
        <dbReference type="ARBA" id="ARBA00023212"/>
    </source>
</evidence>
<dbReference type="Gene3D" id="1.10.238.10">
    <property type="entry name" value="EF-hand"/>
    <property type="match status" value="1"/>
</dbReference>
<protein>
    <submittedName>
        <fullName evidence="11">Dystrophin-related protein 2</fullName>
    </submittedName>
</protein>
<keyword evidence="4" id="KW-0479">Metal-binding</keyword>
<dbReference type="GO" id="GO:0005737">
    <property type="term" value="C:cytoplasm"/>
    <property type="evidence" value="ECO:0007669"/>
    <property type="project" value="UniProtKB-SubCell"/>
</dbReference>
<evidence type="ECO:0000256" key="4">
    <source>
        <dbReference type="ARBA" id="ARBA00022723"/>
    </source>
</evidence>
<dbReference type="SUPFAM" id="SSF57850">
    <property type="entry name" value="RING/U-box"/>
    <property type="match status" value="1"/>
</dbReference>
<keyword evidence="8" id="KW-0206">Cytoskeleton</keyword>
<keyword evidence="6" id="KW-0862">Zinc</keyword>
<evidence type="ECO:0000256" key="3">
    <source>
        <dbReference type="ARBA" id="ARBA00022490"/>
    </source>
</evidence>
<name>A0AAV4MWT6_CAEEX</name>
<dbReference type="Gene3D" id="3.30.60.90">
    <property type="match status" value="1"/>
</dbReference>
<dbReference type="SMART" id="SM00291">
    <property type="entry name" value="ZnF_ZZ"/>
    <property type="match status" value="1"/>
</dbReference>
<dbReference type="PANTHER" id="PTHR12268">
    <property type="entry name" value="E3 UBIQUITIN-PROTEIN LIGASE KCMF1"/>
    <property type="match status" value="1"/>
</dbReference>
<evidence type="ECO:0000256" key="9">
    <source>
        <dbReference type="PROSITE-ProRule" id="PRU00228"/>
    </source>
</evidence>
<dbReference type="SUPFAM" id="SSF47473">
    <property type="entry name" value="EF-hand"/>
    <property type="match status" value="2"/>
</dbReference>
<dbReference type="GO" id="GO:0050804">
    <property type="term" value="P:modulation of chemical synaptic transmission"/>
    <property type="evidence" value="ECO:0007669"/>
    <property type="project" value="UniProtKB-ARBA"/>
</dbReference>
<reference evidence="11 12" key="1">
    <citation type="submission" date="2021-06" db="EMBL/GenBank/DDBJ databases">
        <title>Caerostris extrusa draft genome.</title>
        <authorList>
            <person name="Kono N."/>
            <person name="Arakawa K."/>
        </authorList>
    </citation>
    <scope>NUCLEOTIDE SEQUENCE [LARGE SCALE GENOMIC DNA]</scope>
</reference>
<keyword evidence="3" id="KW-0963">Cytoplasm</keyword>
<dbReference type="Pfam" id="PF09068">
    <property type="entry name" value="EF-hand_2"/>
    <property type="match status" value="1"/>
</dbReference>
<dbReference type="PROSITE" id="PS01357">
    <property type="entry name" value="ZF_ZZ_1"/>
    <property type="match status" value="1"/>
</dbReference>
<dbReference type="InterPro" id="IPR015154">
    <property type="entry name" value="EF-hand_dom_typ2"/>
</dbReference>
<keyword evidence="12" id="KW-1185">Reference proteome</keyword>
<evidence type="ECO:0000256" key="2">
    <source>
        <dbReference type="ARBA" id="ARBA00004278"/>
    </source>
</evidence>
<dbReference type="Gene3D" id="6.10.140.70">
    <property type="match status" value="1"/>
</dbReference>
<dbReference type="PANTHER" id="PTHR12268:SF14">
    <property type="entry name" value="DYSTROPHIN-1"/>
    <property type="match status" value="1"/>
</dbReference>
<proteinExistence type="predicted"/>
<dbReference type="InterPro" id="IPR011992">
    <property type="entry name" value="EF-hand-dom_pair"/>
</dbReference>
<dbReference type="AlphaFoldDB" id="A0AAV4MWT6"/>
<evidence type="ECO:0000256" key="1">
    <source>
        <dbReference type="ARBA" id="ARBA00004245"/>
    </source>
</evidence>
<gene>
    <name evidence="11" type="primary">DRP2</name>
    <name evidence="11" type="ORF">CEXT_173481</name>
</gene>
<comment type="subcellular location">
    <subcellularLocation>
        <location evidence="2">Cell membrane</location>
        <location evidence="2">Sarcolemma</location>
        <topology evidence="2">Peripheral membrane protein</topology>
        <orientation evidence="2">Cytoplasmic side</orientation>
    </subcellularLocation>
    <subcellularLocation>
        <location evidence="1">Cytoplasm</location>
        <location evidence="1">Cytoskeleton</location>
    </subcellularLocation>
</comment>
<sequence>MISCFKGGASGMWENGINNAHAAVYTSVSDFNQDEVPKISKIIESLRDYDVFKYSAYRTAFKLRTIQKASKLHMVDLSVIHAILKDYECSANSLDEIITPAKIENLMCALYTEASKKIGITGEPNIMALLFLAFLQNTFAENDKPLLFIHVKIALTLFSCAKLSEKYKYFFHFCSNGSTLSKQNLHVLLTSLSKIAEIVGEQVTFGSHLAPVAVKNLLKFKWLLMEPQTLVWISTLHRISTSETTQHFVSCDYCGVNPIIGLRYRCLQCISYNLCQNCFLCGRINKRHKERHQVQEFVLPASTWEETKATINTLKNKLPFAHCSSKPYLSFDEESIFESMRDVSKDHLRNSLMNLTLKKTTAAYIVKELSSIINKLESDKKNILGIIEDSDDKENDSNNGQHKIEILKNKKDLPNGDSLQSFKSNLDLQLERLKELLKTLQTPGSTKKELVKCISPLYKSVRKASSSDASKLSPIYLNSSSGFDESLSRRSAECNSSATPLRSSISIPCLKASSSTFTLNKDLSLEAMELELQTMLLQIENLLPQVSVLSNDSLEKEKVKNALSDMETAVKKLSHLSLTLSTGSTDL</sequence>
<evidence type="ECO:0000256" key="6">
    <source>
        <dbReference type="ARBA" id="ARBA00022833"/>
    </source>
</evidence>
<dbReference type="GO" id="GO:0016010">
    <property type="term" value="C:dystrophin-associated glycoprotein complex"/>
    <property type="evidence" value="ECO:0007669"/>
    <property type="project" value="UniProtKB-ARBA"/>
</dbReference>
<keyword evidence="7" id="KW-0106">Calcium</keyword>
<dbReference type="EMBL" id="BPLR01002697">
    <property type="protein sequence ID" value="GIX76843.1"/>
    <property type="molecule type" value="Genomic_DNA"/>
</dbReference>
<evidence type="ECO:0000313" key="12">
    <source>
        <dbReference type="Proteomes" id="UP001054945"/>
    </source>
</evidence>
<comment type="caution">
    <text evidence="11">The sequence shown here is derived from an EMBL/GenBank/DDBJ whole genome shotgun (WGS) entry which is preliminary data.</text>
</comment>
<evidence type="ECO:0000256" key="7">
    <source>
        <dbReference type="ARBA" id="ARBA00022837"/>
    </source>
</evidence>
<evidence type="ECO:0000259" key="10">
    <source>
        <dbReference type="PROSITE" id="PS50135"/>
    </source>
</evidence>
<dbReference type="GO" id="GO:0046716">
    <property type="term" value="P:muscle cell cellular homeostasis"/>
    <property type="evidence" value="ECO:0007669"/>
    <property type="project" value="UniProtKB-ARBA"/>
</dbReference>
<dbReference type="Pfam" id="PF09069">
    <property type="entry name" value="EF-hand_3"/>
    <property type="match status" value="1"/>
</dbReference>